<organism evidence="3 4">
    <name type="scientific">Lactiplantibacillus brownii</name>
    <dbReference type="NCBI Taxonomy" id="3069269"/>
    <lineage>
        <taxon>Bacteria</taxon>
        <taxon>Bacillati</taxon>
        <taxon>Bacillota</taxon>
        <taxon>Bacilli</taxon>
        <taxon>Lactobacillales</taxon>
        <taxon>Lactobacillaceae</taxon>
        <taxon>Lactiplantibacillus</taxon>
    </lineage>
</organism>
<dbReference type="RefSeq" id="WP_308704034.1">
    <property type="nucleotide sequence ID" value="NZ_AP027463.1"/>
</dbReference>
<comment type="caution">
    <text evidence="3">The sequence shown here is derived from an EMBL/GenBank/DDBJ whole genome shotgun (WGS) entry which is preliminary data.</text>
</comment>
<dbReference type="Pfam" id="PF13007">
    <property type="entry name" value="LZ_Tnp_IS66"/>
    <property type="match status" value="1"/>
</dbReference>
<evidence type="ECO:0000259" key="2">
    <source>
        <dbReference type="Pfam" id="PF13007"/>
    </source>
</evidence>
<proteinExistence type="predicted"/>
<accession>A0ABU1AD43</accession>
<name>A0ABU1AD43_9LACO</name>
<gene>
    <name evidence="3" type="ORF">RA086_12080</name>
</gene>
<evidence type="ECO:0000313" key="4">
    <source>
        <dbReference type="Proteomes" id="UP001227831"/>
    </source>
</evidence>
<evidence type="ECO:0000256" key="1">
    <source>
        <dbReference type="SAM" id="MobiDB-lite"/>
    </source>
</evidence>
<sequence length="80" mass="9438">MPNTLTLEEAWDIIQEQRKQMRLMEEQIKLLTQKRFGKSSEKSDDPGQLSIFDDCIKNNEVKDSRVFEQPETTGRTRPPR</sequence>
<reference evidence="3 4" key="1">
    <citation type="journal article" date="2023" name="Int. J. Syst. Evol. Microbiol.">
        <title>Lactiplantibacillus brownii sp. nov., a novel psychrotolerant species isolated from sauerkraut.</title>
        <authorList>
            <person name="Heng Y.C."/>
            <person name="Silvaraju S."/>
            <person name="Lee J.K.Y."/>
            <person name="Kittelmann S."/>
        </authorList>
    </citation>
    <scope>NUCLEOTIDE SEQUENCE [LARGE SCALE GENOMIC DNA]</scope>
    <source>
        <strain evidence="3 4">WILCCON 0030</strain>
    </source>
</reference>
<dbReference type="InterPro" id="IPR024463">
    <property type="entry name" value="Transposase_TnpC_homeodom"/>
</dbReference>
<feature type="domain" description="Transposase TnpC homeodomain" evidence="2">
    <location>
        <begin position="24"/>
        <end position="69"/>
    </location>
</feature>
<keyword evidence="4" id="KW-1185">Reference proteome</keyword>
<dbReference type="Proteomes" id="UP001227831">
    <property type="component" value="Unassembled WGS sequence"/>
</dbReference>
<protein>
    <submittedName>
        <fullName evidence="3">Transposase</fullName>
    </submittedName>
</protein>
<evidence type="ECO:0000313" key="3">
    <source>
        <dbReference type="EMBL" id="MDQ7938347.1"/>
    </source>
</evidence>
<feature type="region of interest" description="Disordered" evidence="1">
    <location>
        <begin position="34"/>
        <end position="55"/>
    </location>
</feature>
<dbReference type="EMBL" id="JAVCWF010000001">
    <property type="protein sequence ID" value="MDQ7938347.1"/>
    <property type="molecule type" value="Genomic_DNA"/>
</dbReference>